<sequence length="359" mass="40495">MEKKKRESSPKIYKKRRVARRSNKWKKKRRLKASSSVMLGSLSAPEDTSTDSRCKSRTVNPTLSLVKEFLFGNNRLQLASNVPAQEDLHSQSKNDTTISSEIENRPTASKNILELEKFTSDLLEATPPCSDEIMVDNNNLCETEANIVSNILPQGVEHIADKNAQTSEHPTIPSSHKVVVQVENPFVDVEGYKVKNEIMPLVKAIFAKYGDIAKNNTFSMESRSCLLELVCSIYKRLEVSKLMQLTPLELRSMLGQIGALELVNVDVGWLRQQLNQISKARQLVEGVSTSKDVEARTILMIDEKKKTVKTSEKELETCMASVKRLQEKLMQEMEELVDVLSLADDIKNFYEGKLVHGLI</sequence>
<evidence type="ECO:0008006" key="5">
    <source>
        <dbReference type="Google" id="ProtNLM"/>
    </source>
</evidence>
<reference evidence="3" key="2">
    <citation type="journal article" date="2024" name="Plant">
        <title>Genomic evolution and insights into agronomic trait innovations of Sesamum species.</title>
        <authorList>
            <person name="Miao H."/>
            <person name="Wang L."/>
            <person name="Qu L."/>
            <person name="Liu H."/>
            <person name="Sun Y."/>
            <person name="Le M."/>
            <person name="Wang Q."/>
            <person name="Wei S."/>
            <person name="Zheng Y."/>
            <person name="Lin W."/>
            <person name="Duan Y."/>
            <person name="Cao H."/>
            <person name="Xiong S."/>
            <person name="Wang X."/>
            <person name="Wei L."/>
            <person name="Li C."/>
            <person name="Ma Q."/>
            <person name="Ju M."/>
            <person name="Zhao R."/>
            <person name="Li G."/>
            <person name="Mu C."/>
            <person name="Tian Q."/>
            <person name="Mei H."/>
            <person name="Zhang T."/>
            <person name="Gao T."/>
            <person name="Zhang H."/>
        </authorList>
    </citation>
    <scope>NUCLEOTIDE SEQUENCE</scope>
    <source>
        <strain evidence="3">3651</strain>
    </source>
</reference>
<gene>
    <name evidence="3" type="ORF">Salat_1575500</name>
</gene>
<dbReference type="Pfam" id="PF05278">
    <property type="entry name" value="PEARLI-4"/>
    <property type="match status" value="1"/>
</dbReference>
<organism evidence="3 4">
    <name type="scientific">Sesamum alatum</name>
    <dbReference type="NCBI Taxonomy" id="300844"/>
    <lineage>
        <taxon>Eukaryota</taxon>
        <taxon>Viridiplantae</taxon>
        <taxon>Streptophyta</taxon>
        <taxon>Embryophyta</taxon>
        <taxon>Tracheophyta</taxon>
        <taxon>Spermatophyta</taxon>
        <taxon>Magnoliopsida</taxon>
        <taxon>eudicotyledons</taxon>
        <taxon>Gunneridae</taxon>
        <taxon>Pentapetalae</taxon>
        <taxon>asterids</taxon>
        <taxon>lamiids</taxon>
        <taxon>Lamiales</taxon>
        <taxon>Pedaliaceae</taxon>
        <taxon>Sesamum</taxon>
    </lineage>
</organism>
<feature type="coiled-coil region" evidence="1">
    <location>
        <begin position="308"/>
        <end position="342"/>
    </location>
</feature>
<dbReference type="InterPro" id="IPR007942">
    <property type="entry name" value="PLipase-like"/>
</dbReference>
<evidence type="ECO:0000256" key="2">
    <source>
        <dbReference type="SAM" id="MobiDB-lite"/>
    </source>
</evidence>
<keyword evidence="4" id="KW-1185">Reference proteome</keyword>
<dbReference type="AlphaFoldDB" id="A0AAE1YD54"/>
<comment type="caution">
    <text evidence="3">The sequence shown here is derived from an EMBL/GenBank/DDBJ whole genome shotgun (WGS) entry which is preliminary data.</text>
</comment>
<feature type="compositionally biased region" description="Basic residues" evidence="2">
    <location>
        <begin position="12"/>
        <end position="32"/>
    </location>
</feature>
<evidence type="ECO:0000313" key="3">
    <source>
        <dbReference type="EMBL" id="KAK4428065.1"/>
    </source>
</evidence>
<proteinExistence type="predicted"/>
<dbReference type="EMBL" id="JACGWO010000005">
    <property type="protein sequence ID" value="KAK4428065.1"/>
    <property type="molecule type" value="Genomic_DNA"/>
</dbReference>
<keyword evidence="1" id="KW-0175">Coiled coil</keyword>
<dbReference type="Proteomes" id="UP001293254">
    <property type="component" value="Unassembled WGS sequence"/>
</dbReference>
<name>A0AAE1YD54_9LAMI</name>
<protein>
    <recommendedName>
        <fullName evidence="5">Phospholipase-like protein</fullName>
    </recommendedName>
</protein>
<feature type="compositionally biased region" description="Polar residues" evidence="2">
    <location>
        <begin position="93"/>
        <end position="105"/>
    </location>
</feature>
<reference evidence="3" key="1">
    <citation type="submission" date="2020-06" db="EMBL/GenBank/DDBJ databases">
        <authorList>
            <person name="Li T."/>
            <person name="Hu X."/>
            <person name="Zhang T."/>
            <person name="Song X."/>
            <person name="Zhang H."/>
            <person name="Dai N."/>
            <person name="Sheng W."/>
            <person name="Hou X."/>
            <person name="Wei L."/>
        </authorList>
    </citation>
    <scope>NUCLEOTIDE SEQUENCE</scope>
    <source>
        <strain evidence="3">3651</strain>
        <tissue evidence="3">Leaf</tissue>
    </source>
</reference>
<evidence type="ECO:0000313" key="4">
    <source>
        <dbReference type="Proteomes" id="UP001293254"/>
    </source>
</evidence>
<dbReference type="PANTHER" id="PTHR35358">
    <property type="entry name" value="OS06G0711100 PROTEIN"/>
    <property type="match status" value="1"/>
</dbReference>
<dbReference type="PANTHER" id="PTHR35358:SF18">
    <property type="entry name" value="PHOSPHOLIPASE-LIKE PROTEIN-RELATED"/>
    <property type="match status" value="1"/>
</dbReference>
<feature type="region of interest" description="Disordered" evidence="2">
    <location>
        <begin position="1"/>
        <end position="56"/>
    </location>
</feature>
<feature type="region of interest" description="Disordered" evidence="2">
    <location>
        <begin position="82"/>
        <end position="105"/>
    </location>
</feature>
<accession>A0AAE1YD54</accession>
<evidence type="ECO:0000256" key="1">
    <source>
        <dbReference type="SAM" id="Coils"/>
    </source>
</evidence>